<dbReference type="InterPro" id="IPR003740">
    <property type="entry name" value="YitT"/>
</dbReference>
<feature type="domain" description="DUF2179" evidence="7">
    <location>
        <begin position="230"/>
        <end position="284"/>
    </location>
</feature>
<evidence type="ECO:0000256" key="3">
    <source>
        <dbReference type="ARBA" id="ARBA00022692"/>
    </source>
</evidence>
<evidence type="ECO:0000256" key="5">
    <source>
        <dbReference type="ARBA" id="ARBA00023136"/>
    </source>
</evidence>
<dbReference type="Proteomes" id="UP000295788">
    <property type="component" value="Unassembled WGS sequence"/>
</dbReference>
<dbReference type="InterPro" id="IPR015867">
    <property type="entry name" value="N-reg_PII/ATP_PRibTrfase_C"/>
</dbReference>
<sequence length="290" mass="31562">MKQQREMKLNPSQKGYQYIQEYSYLILGSLIVALAFNLFLNPNGIAPGGVSGLSTIIERQFGIEPAITQWSLNIPLFIAGLFLLGKKFGAKTAFGSIILPFFVLITKNLKPITHFPLLAAVYGGVVLGIGLGFVFRGKASTGGTDLAAQILHKYTGISLGFAVLLMDGLVVFTSGIVFGPENALYALISLFLTSKTIDFVQIGLAYSKLAFIISEQQEQIGQVILHDLDRGATILNGKGAYTGNRRDVLMVVFDQRETTRLKELIKSVDSNAFVIVTDTHEVLGEGFRAH</sequence>
<feature type="transmembrane region" description="Helical" evidence="6">
    <location>
        <begin position="115"/>
        <end position="135"/>
    </location>
</feature>
<accession>A0A4R3KIQ4</accession>
<evidence type="ECO:0000313" key="9">
    <source>
        <dbReference type="Proteomes" id="UP000295788"/>
    </source>
</evidence>
<evidence type="ECO:0000259" key="7">
    <source>
        <dbReference type="Pfam" id="PF10035"/>
    </source>
</evidence>
<dbReference type="InterPro" id="IPR051461">
    <property type="entry name" value="UPF0750_membrane"/>
</dbReference>
<dbReference type="CDD" id="cd16380">
    <property type="entry name" value="YitT_C"/>
    <property type="match status" value="1"/>
</dbReference>
<evidence type="ECO:0000256" key="4">
    <source>
        <dbReference type="ARBA" id="ARBA00022989"/>
    </source>
</evidence>
<comment type="subcellular location">
    <subcellularLocation>
        <location evidence="1">Cell membrane</location>
        <topology evidence="1">Multi-pass membrane protein</topology>
    </subcellularLocation>
</comment>
<organism evidence="8 9">
    <name type="scientific">Tepidibacillus fermentans</name>
    <dbReference type="NCBI Taxonomy" id="1281767"/>
    <lineage>
        <taxon>Bacteria</taxon>
        <taxon>Bacillati</taxon>
        <taxon>Bacillota</taxon>
        <taxon>Bacilli</taxon>
        <taxon>Bacillales</taxon>
        <taxon>Bacillaceae</taxon>
        <taxon>Tepidibacillus</taxon>
    </lineage>
</organism>
<dbReference type="Pfam" id="PF02588">
    <property type="entry name" value="YitT_membrane"/>
    <property type="match status" value="1"/>
</dbReference>
<keyword evidence="3 6" id="KW-0812">Transmembrane</keyword>
<evidence type="ECO:0000256" key="2">
    <source>
        <dbReference type="ARBA" id="ARBA00022475"/>
    </source>
</evidence>
<feature type="transmembrane region" description="Helical" evidence="6">
    <location>
        <begin position="21"/>
        <end position="40"/>
    </location>
</feature>
<keyword evidence="5 6" id="KW-0472">Membrane</keyword>
<keyword evidence="4 6" id="KW-1133">Transmembrane helix</keyword>
<reference evidence="8 9" key="1">
    <citation type="submission" date="2019-03" db="EMBL/GenBank/DDBJ databases">
        <title>Genomic Encyclopedia of Type Strains, Phase IV (KMG-IV): sequencing the most valuable type-strain genomes for metagenomic binning, comparative biology and taxonomic classification.</title>
        <authorList>
            <person name="Goeker M."/>
        </authorList>
    </citation>
    <scope>NUCLEOTIDE SEQUENCE [LARGE SCALE GENOMIC DNA]</scope>
    <source>
        <strain evidence="8 9">DSM 23802</strain>
    </source>
</reference>
<dbReference type="PANTHER" id="PTHR33545:SF9">
    <property type="entry name" value="UPF0750 MEMBRANE PROTEIN YITE"/>
    <property type="match status" value="1"/>
</dbReference>
<evidence type="ECO:0000256" key="1">
    <source>
        <dbReference type="ARBA" id="ARBA00004651"/>
    </source>
</evidence>
<dbReference type="Gene3D" id="3.30.70.120">
    <property type="match status" value="1"/>
</dbReference>
<protein>
    <submittedName>
        <fullName evidence="8">Uncharacterized membrane-anchored protein YitT (DUF2179 family)</fullName>
    </submittedName>
</protein>
<comment type="caution">
    <text evidence="8">The sequence shown here is derived from an EMBL/GenBank/DDBJ whole genome shotgun (WGS) entry which is preliminary data.</text>
</comment>
<dbReference type="InterPro" id="IPR019264">
    <property type="entry name" value="DUF2179"/>
</dbReference>
<dbReference type="GO" id="GO:0005886">
    <property type="term" value="C:plasma membrane"/>
    <property type="evidence" value="ECO:0007669"/>
    <property type="project" value="UniProtKB-SubCell"/>
</dbReference>
<feature type="transmembrane region" description="Helical" evidence="6">
    <location>
        <begin position="156"/>
        <end position="178"/>
    </location>
</feature>
<proteinExistence type="predicted"/>
<dbReference type="AlphaFoldDB" id="A0A4R3KIQ4"/>
<evidence type="ECO:0000256" key="6">
    <source>
        <dbReference type="SAM" id="Phobius"/>
    </source>
</evidence>
<dbReference type="Pfam" id="PF10035">
    <property type="entry name" value="DUF2179"/>
    <property type="match status" value="1"/>
</dbReference>
<dbReference type="RefSeq" id="WP_207893641.1">
    <property type="nucleotide sequence ID" value="NZ_SMAB01000005.1"/>
</dbReference>
<dbReference type="EMBL" id="SMAB01000005">
    <property type="protein sequence ID" value="TCS83292.1"/>
    <property type="molecule type" value="Genomic_DNA"/>
</dbReference>
<dbReference type="PANTHER" id="PTHR33545">
    <property type="entry name" value="UPF0750 MEMBRANE PROTEIN YITT-RELATED"/>
    <property type="match status" value="1"/>
</dbReference>
<name>A0A4R3KIQ4_9BACI</name>
<gene>
    <name evidence="8" type="ORF">EDD72_10530</name>
</gene>
<feature type="transmembrane region" description="Helical" evidence="6">
    <location>
        <begin position="67"/>
        <end position="85"/>
    </location>
</feature>
<keyword evidence="2" id="KW-1003">Cell membrane</keyword>
<dbReference type="PIRSF" id="PIRSF006483">
    <property type="entry name" value="Membrane_protein_YitT"/>
    <property type="match status" value="1"/>
</dbReference>
<feature type="transmembrane region" description="Helical" evidence="6">
    <location>
        <begin position="92"/>
        <end position="109"/>
    </location>
</feature>
<evidence type="ECO:0000313" key="8">
    <source>
        <dbReference type="EMBL" id="TCS83292.1"/>
    </source>
</evidence>
<keyword evidence="9" id="KW-1185">Reference proteome</keyword>